<protein>
    <submittedName>
        <fullName evidence="2">Uncharacterized protein</fullName>
    </submittedName>
</protein>
<comment type="caution">
    <text evidence="2">The sequence shown here is derived from an EMBL/GenBank/DDBJ whole genome shotgun (WGS) entry which is preliminary data.</text>
</comment>
<proteinExistence type="predicted"/>
<organism evidence="2 3">
    <name type="scientific">Mycena venus</name>
    <dbReference type="NCBI Taxonomy" id="2733690"/>
    <lineage>
        <taxon>Eukaryota</taxon>
        <taxon>Fungi</taxon>
        <taxon>Dikarya</taxon>
        <taxon>Basidiomycota</taxon>
        <taxon>Agaricomycotina</taxon>
        <taxon>Agaricomycetes</taxon>
        <taxon>Agaricomycetidae</taxon>
        <taxon>Agaricales</taxon>
        <taxon>Marasmiineae</taxon>
        <taxon>Mycenaceae</taxon>
        <taxon>Mycena</taxon>
    </lineage>
</organism>
<dbReference type="EMBL" id="JACAZI010000006">
    <property type="protein sequence ID" value="KAF7358144.1"/>
    <property type="molecule type" value="Genomic_DNA"/>
</dbReference>
<evidence type="ECO:0000313" key="3">
    <source>
        <dbReference type="Proteomes" id="UP000620124"/>
    </source>
</evidence>
<dbReference type="Proteomes" id="UP000620124">
    <property type="component" value="Unassembled WGS sequence"/>
</dbReference>
<dbReference type="AlphaFoldDB" id="A0A8H6YH34"/>
<keyword evidence="1" id="KW-0732">Signal</keyword>
<evidence type="ECO:0000313" key="2">
    <source>
        <dbReference type="EMBL" id="KAF7358144.1"/>
    </source>
</evidence>
<accession>A0A8H6YH34</accession>
<name>A0A8H6YH34_9AGAR</name>
<evidence type="ECO:0000256" key="1">
    <source>
        <dbReference type="SAM" id="SignalP"/>
    </source>
</evidence>
<feature type="chain" id="PRO_5034412384" evidence="1">
    <location>
        <begin position="20"/>
        <end position="182"/>
    </location>
</feature>
<feature type="signal peptide" evidence="1">
    <location>
        <begin position="1"/>
        <end position="19"/>
    </location>
</feature>
<gene>
    <name evidence="2" type="ORF">MVEN_00862500</name>
</gene>
<keyword evidence="3" id="KW-1185">Reference proteome</keyword>
<reference evidence="2" key="1">
    <citation type="submission" date="2020-05" db="EMBL/GenBank/DDBJ databases">
        <title>Mycena genomes resolve the evolution of fungal bioluminescence.</title>
        <authorList>
            <person name="Tsai I.J."/>
        </authorList>
    </citation>
    <scope>NUCLEOTIDE SEQUENCE</scope>
    <source>
        <strain evidence="2">CCC161011</strain>
    </source>
</reference>
<sequence length="182" mass="18118">MLSGISIVATLALATAALANPIAGGTCNPTITGSGISITSGGLELGYLTSASGAPIISQAVTTGSPEFLAEESTIFNGGFILKDSAQPSQAPQLLLTDIEGSQIPRLEDRATPDAQGWEFICSTCDDPNTVGNGGVIASNCSIVSGGSGKCLQIGSIVGAAATIVTCANLGSGSQYFDIYLA</sequence>
<dbReference type="OrthoDB" id="2941228at2759"/>